<accession>A0A507BP63</accession>
<dbReference type="PANTHER" id="PTHR21311:SF0">
    <property type="entry name" value="CONSERVED OLIGOMERIC GOLGI COMPLEX SUBUNIT 8"/>
    <property type="match status" value="1"/>
</dbReference>
<dbReference type="GO" id="GO:0000139">
    <property type="term" value="C:Golgi membrane"/>
    <property type="evidence" value="ECO:0007669"/>
    <property type="project" value="UniProtKB-SubCell"/>
</dbReference>
<proteinExistence type="inferred from homology"/>
<dbReference type="AlphaFoldDB" id="A0A507BP63"/>
<dbReference type="GO" id="GO:0017119">
    <property type="term" value="C:Golgi transport complex"/>
    <property type="evidence" value="ECO:0007669"/>
    <property type="project" value="InterPro"/>
</dbReference>
<keyword evidence="5" id="KW-0653">Protein transport</keyword>
<feature type="region of interest" description="Disordered" evidence="9">
    <location>
        <begin position="441"/>
        <end position="466"/>
    </location>
</feature>
<reference evidence="10 11" key="1">
    <citation type="journal article" date="2019" name="Sci. Rep.">
        <title>Comparative genomics of chytrid fungi reveal insights into the obligate biotrophic and pathogenic lifestyle of Synchytrium endobioticum.</title>
        <authorList>
            <person name="van de Vossenberg B.T.L.H."/>
            <person name="Warris S."/>
            <person name="Nguyen H.D.T."/>
            <person name="van Gent-Pelzer M.P.E."/>
            <person name="Joly D.L."/>
            <person name="van de Geest H.C."/>
            <person name="Bonants P.J.M."/>
            <person name="Smith D.S."/>
            <person name="Levesque C.A."/>
            <person name="van der Lee T.A.J."/>
        </authorList>
    </citation>
    <scope>NUCLEOTIDE SEQUENCE [LARGE SCALE GENOMIC DNA]</scope>
    <source>
        <strain evidence="10 11">JEL517</strain>
    </source>
</reference>
<comment type="subcellular location">
    <subcellularLocation>
        <location evidence="1">Golgi apparatus membrane</location>
        <topology evidence="1">Peripheral membrane protein</topology>
    </subcellularLocation>
</comment>
<feature type="compositionally biased region" description="Polar residues" evidence="9">
    <location>
        <begin position="621"/>
        <end position="632"/>
    </location>
</feature>
<dbReference type="OrthoDB" id="1661054at2759"/>
<evidence type="ECO:0000256" key="5">
    <source>
        <dbReference type="ARBA" id="ARBA00022927"/>
    </source>
</evidence>
<feature type="compositionally biased region" description="Polar residues" evidence="9">
    <location>
        <begin position="441"/>
        <end position="457"/>
    </location>
</feature>
<comment type="similarity">
    <text evidence="2">Belongs to the COG8 family.</text>
</comment>
<sequence length="646" mass="71147">MINTFLNTTAETGINAVKIAFVDVATSHGHGFLIGLLIETANQSTSTHLKLDRPIFRDPDVAEYVDSLTAQTLSSLLSLPAKLASESASVDAQLSELAYSEYKSFLTSSTCEEDVLRGFDNLDSHLEKLDASFPSLEASCNTFSENATSTILTQKAVYATLLNKHGKLLELLEIPQLAETFVRSGYYEEAMDLYTYVMRLSARHPQSKLIIGIGEEVETIKRTMVQQLVKLLSANVKLPLCIRVVGYLRRLSVYSEVDLRILFLQQRDAFLRSMLHELNGERDSGEFLRRYIEISREYFFDIVAQYRAIFSDTPISTSSSLPPLTPTTPSSLYGSSHGEGETQTSTSTILSSYAAHAVSTLVTMLTTHLANIRDTSRLSSLLTQCMYYGMSLGRVGIDFRMVVGKLFEDAVQRIIEDEVNAGVDRFERMIQDLGEKGLTTKTAVASTTSDGKTGTSRPSTTPPASLLSHPPLAHLINAYFAAYNQLRLLAPMSLIKPISSLVNDSLISCAGLLAKFGDERRSKWTIEERSAHHIVCKAFMDGVALPAKAGLELVYKDRNVAIELENVASKMGSWGKDQRPSAASAVSHEHKAVVKEEVVVREEIPESRVVSIDEPVTNEVSWTERNSIDKPSTTPTTTGTTVTEKA</sequence>
<dbReference type="GO" id="GO:0015031">
    <property type="term" value="P:protein transport"/>
    <property type="evidence" value="ECO:0007669"/>
    <property type="project" value="UniProtKB-KW"/>
</dbReference>
<evidence type="ECO:0000313" key="10">
    <source>
        <dbReference type="EMBL" id="TPX31800.1"/>
    </source>
</evidence>
<gene>
    <name evidence="10" type="ORF">SmJEL517_g04961</name>
</gene>
<evidence type="ECO:0000256" key="2">
    <source>
        <dbReference type="ARBA" id="ARBA00006419"/>
    </source>
</evidence>
<evidence type="ECO:0000256" key="7">
    <source>
        <dbReference type="ARBA" id="ARBA00023136"/>
    </source>
</evidence>
<feature type="region of interest" description="Disordered" evidence="9">
    <location>
        <begin position="621"/>
        <end position="646"/>
    </location>
</feature>
<evidence type="ECO:0000256" key="8">
    <source>
        <dbReference type="ARBA" id="ARBA00031347"/>
    </source>
</evidence>
<feature type="compositionally biased region" description="Low complexity" evidence="9">
    <location>
        <begin position="318"/>
        <end position="336"/>
    </location>
</feature>
<feature type="region of interest" description="Disordered" evidence="9">
    <location>
        <begin position="318"/>
        <end position="345"/>
    </location>
</feature>
<dbReference type="SUPFAM" id="SSF74788">
    <property type="entry name" value="Cullin repeat-like"/>
    <property type="match status" value="1"/>
</dbReference>
<dbReference type="EMBL" id="QEAO01000039">
    <property type="protein sequence ID" value="TPX31800.1"/>
    <property type="molecule type" value="Genomic_DNA"/>
</dbReference>
<dbReference type="RefSeq" id="XP_031023143.1">
    <property type="nucleotide sequence ID" value="XM_031170889.1"/>
</dbReference>
<dbReference type="GO" id="GO:0006891">
    <property type="term" value="P:intra-Golgi vesicle-mediated transport"/>
    <property type="evidence" value="ECO:0007669"/>
    <property type="project" value="TreeGrafter"/>
</dbReference>
<dbReference type="STRING" id="1806994.A0A507BP63"/>
<keyword evidence="6" id="KW-0333">Golgi apparatus</keyword>
<protein>
    <recommendedName>
        <fullName evidence="3">Conserved oligomeric Golgi complex subunit 8</fullName>
    </recommendedName>
    <alternativeName>
        <fullName evidence="8">Component of oligomeric Golgi complex 8</fullName>
    </alternativeName>
</protein>
<name>A0A507BP63_9FUNG</name>
<feature type="compositionally biased region" description="Low complexity" evidence="9">
    <location>
        <begin position="633"/>
        <end position="646"/>
    </location>
</feature>
<evidence type="ECO:0000256" key="1">
    <source>
        <dbReference type="ARBA" id="ARBA00004395"/>
    </source>
</evidence>
<dbReference type="GeneID" id="42006186"/>
<keyword evidence="7" id="KW-0472">Membrane</keyword>
<evidence type="ECO:0000256" key="3">
    <source>
        <dbReference type="ARBA" id="ARBA00020983"/>
    </source>
</evidence>
<evidence type="ECO:0000256" key="9">
    <source>
        <dbReference type="SAM" id="MobiDB-lite"/>
    </source>
</evidence>
<dbReference type="Pfam" id="PF04124">
    <property type="entry name" value="Dor1"/>
    <property type="match status" value="1"/>
</dbReference>
<evidence type="ECO:0000313" key="11">
    <source>
        <dbReference type="Proteomes" id="UP000319731"/>
    </source>
</evidence>
<keyword evidence="4" id="KW-0813">Transport</keyword>
<dbReference type="InterPro" id="IPR016159">
    <property type="entry name" value="Cullin_repeat-like_dom_sf"/>
</dbReference>
<dbReference type="InterPro" id="IPR007255">
    <property type="entry name" value="COG8"/>
</dbReference>
<dbReference type="PANTHER" id="PTHR21311">
    <property type="entry name" value="CONSERVED OLIGOMERIC GOLGI COMPLEX COMPONENT 8"/>
    <property type="match status" value="1"/>
</dbReference>
<comment type="caution">
    <text evidence="10">The sequence shown here is derived from an EMBL/GenBank/DDBJ whole genome shotgun (WGS) entry which is preliminary data.</text>
</comment>
<keyword evidence="11" id="KW-1185">Reference proteome</keyword>
<evidence type="ECO:0000256" key="6">
    <source>
        <dbReference type="ARBA" id="ARBA00023034"/>
    </source>
</evidence>
<evidence type="ECO:0000256" key="4">
    <source>
        <dbReference type="ARBA" id="ARBA00022448"/>
    </source>
</evidence>
<organism evidence="10 11">
    <name type="scientific">Synchytrium microbalum</name>
    <dbReference type="NCBI Taxonomy" id="1806994"/>
    <lineage>
        <taxon>Eukaryota</taxon>
        <taxon>Fungi</taxon>
        <taxon>Fungi incertae sedis</taxon>
        <taxon>Chytridiomycota</taxon>
        <taxon>Chytridiomycota incertae sedis</taxon>
        <taxon>Chytridiomycetes</taxon>
        <taxon>Synchytriales</taxon>
        <taxon>Synchytriaceae</taxon>
        <taxon>Synchytrium</taxon>
    </lineage>
</organism>
<dbReference type="Proteomes" id="UP000319731">
    <property type="component" value="Unassembled WGS sequence"/>
</dbReference>